<comment type="cofactor">
    <cofactor evidence="1 11">
        <name>pyridoxal 5'-phosphate</name>
        <dbReference type="ChEBI" id="CHEBI:597326"/>
    </cofactor>
</comment>
<dbReference type="NCBIfam" id="TIGR01364">
    <property type="entry name" value="serC_1"/>
    <property type="match status" value="1"/>
</dbReference>
<dbReference type="GO" id="GO:0005737">
    <property type="term" value="C:cytoplasm"/>
    <property type="evidence" value="ECO:0007669"/>
    <property type="project" value="TreeGrafter"/>
</dbReference>
<dbReference type="PANTHER" id="PTHR43247:SF1">
    <property type="entry name" value="PHOSPHOSERINE AMINOTRANSFERASE"/>
    <property type="match status" value="1"/>
</dbReference>
<comment type="catalytic activity">
    <reaction evidence="9">
        <text>4-(phosphooxy)-L-threonine + 2-oxoglutarate = (R)-3-hydroxy-2-oxo-4-phosphooxybutanoate + L-glutamate</text>
        <dbReference type="Rhea" id="RHEA:16573"/>
        <dbReference type="ChEBI" id="CHEBI:16810"/>
        <dbReference type="ChEBI" id="CHEBI:29985"/>
        <dbReference type="ChEBI" id="CHEBI:58452"/>
        <dbReference type="ChEBI" id="CHEBI:58538"/>
        <dbReference type="EC" id="2.6.1.52"/>
    </reaction>
</comment>
<evidence type="ECO:0000256" key="8">
    <source>
        <dbReference type="ARBA" id="ARBA00023299"/>
    </source>
</evidence>
<protein>
    <recommendedName>
        <fullName evidence="12">Phosphoserine aminotransferase</fullName>
        <ecNumber evidence="12">2.6.1.52</ecNumber>
    </recommendedName>
</protein>
<keyword evidence="4 12" id="KW-0032">Aminotransferase</keyword>
<dbReference type="GO" id="GO:0006564">
    <property type="term" value="P:L-serine biosynthetic process"/>
    <property type="evidence" value="ECO:0007669"/>
    <property type="project" value="UniProtKB-KW"/>
</dbReference>
<dbReference type="InterPro" id="IPR022278">
    <property type="entry name" value="Pser_aminoTfrase"/>
</dbReference>
<accession>A0A9N9TFU9</accession>
<dbReference type="GO" id="GO:0004648">
    <property type="term" value="F:O-phospho-L-serine:2-oxoglutarate aminotransferase activity"/>
    <property type="evidence" value="ECO:0007669"/>
    <property type="project" value="UniProtKB-EC"/>
</dbReference>
<feature type="domain" description="Aminotransferase class V" evidence="13">
    <location>
        <begin position="6"/>
        <end position="352"/>
    </location>
</feature>
<sequence>MENTIMNFGAGPSKLPREVILGIKDELLSFRGTGMSITEINHRGPDYIEMNNQARDLLRKLLNVPPTHVILFIQGGGQGQFASVPLNLMGRTGTADYLVTGIWSRMASREAMNHGEVNLVIDSDDEKSIPDQKTWKLNPNASYVYYCDNDTIQGVEFPFVPETNDVPLVADMSSSFLTKRVDVSKFGVIFAAAQKNVGTAGVTIVIVREDLLGDAREHCPNVFNYELVNQMDCMYNTPPVFAVYVFYKMLQWIEKQGGVDAMEAQCAEKSKLVYEVLDQSPDFYFIHAERNVRSRINICMHIGSPTGVLELEEKFLKEVEEKKMLQLKGHRFTGGIRISLFNSITMDEVRELLAFIKEFAKKYKPVAKL</sequence>
<dbReference type="Proteomes" id="UP001153712">
    <property type="component" value="Chromosome 1"/>
</dbReference>
<dbReference type="PANTHER" id="PTHR43247">
    <property type="entry name" value="PHOSPHOSERINE AMINOTRANSFERASE"/>
    <property type="match status" value="1"/>
</dbReference>
<comment type="catalytic activity">
    <reaction evidence="10 12">
        <text>O-phospho-L-serine + 2-oxoglutarate = 3-phosphooxypyruvate + L-glutamate</text>
        <dbReference type="Rhea" id="RHEA:14329"/>
        <dbReference type="ChEBI" id="CHEBI:16810"/>
        <dbReference type="ChEBI" id="CHEBI:18110"/>
        <dbReference type="ChEBI" id="CHEBI:29985"/>
        <dbReference type="ChEBI" id="CHEBI:57524"/>
        <dbReference type="EC" id="2.6.1.52"/>
    </reaction>
</comment>
<evidence type="ECO:0000256" key="7">
    <source>
        <dbReference type="ARBA" id="ARBA00022898"/>
    </source>
</evidence>
<evidence type="ECO:0000256" key="4">
    <source>
        <dbReference type="ARBA" id="ARBA00022576"/>
    </source>
</evidence>
<dbReference type="PROSITE" id="PS00595">
    <property type="entry name" value="AA_TRANSFER_CLASS_5"/>
    <property type="match status" value="1"/>
</dbReference>
<dbReference type="EC" id="2.6.1.52" evidence="12"/>
<dbReference type="HAMAP" id="MF_00160">
    <property type="entry name" value="SerC_aminotrans_5"/>
    <property type="match status" value="1"/>
</dbReference>
<evidence type="ECO:0000256" key="6">
    <source>
        <dbReference type="ARBA" id="ARBA00022679"/>
    </source>
</evidence>
<dbReference type="FunFam" id="3.40.640.10:FF:000010">
    <property type="entry name" value="Phosphoserine aminotransferase"/>
    <property type="match status" value="1"/>
</dbReference>
<evidence type="ECO:0000259" key="13">
    <source>
        <dbReference type="Pfam" id="PF00266"/>
    </source>
</evidence>
<dbReference type="Gene3D" id="3.40.640.10">
    <property type="entry name" value="Type I PLP-dependent aspartate aminotransferase-like (Major domain)"/>
    <property type="match status" value="1"/>
</dbReference>
<dbReference type="GO" id="GO:0030170">
    <property type="term" value="F:pyridoxal phosphate binding"/>
    <property type="evidence" value="ECO:0007669"/>
    <property type="project" value="TreeGrafter"/>
</dbReference>
<keyword evidence="5 12" id="KW-0028">Amino-acid biosynthesis</keyword>
<dbReference type="AlphaFoldDB" id="A0A9N9TFU9"/>
<dbReference type="InterPro" id="IPR015422">
    <property type="entry name" value="PyrdxlP-dep_Trfase_small"/>
</dbReference>
<evidence type="ECO:0000256" key="12">
    <source>
        <dbReference type="RuleBase" id="RU004505"/>
    </source>
</evidence>
<evidence type="ECO:0000256" key="5">
    <source>
        <dbReference type="ARBA" id="ARBA00022605"/>
    </source>
</evidence>
<evidence type="ECO:0000256" key="3">
    <source>
        <dbReference type="ARBA" id="ARBA00006904"/>
    </source>
</evidence>
<keyword evidence="7" id="KW-0663">Pyridoxal phosphate</keyword>
<evidence type="ECO:0000256" key="2">
    <source>
        <dbReference type="ARBA" id="ARBA00005099"/>
    </source>
</evidence>
<dbReference type="InterPro" id="IPR020578">
    <property type="entry name" value="Aminotrans_V_PyrdxlP_BS"/>
</dbReference>
<organism evidence="14 15">
    <name type="scientific">Phyllotreta striolata</name>
    <name type="common">Striped flea beetle</name>
    <name type="synonym">Crioceris striolata</name>
    <dbReference type="NCBI Taxonomy" id="444603"/>
    <lineage>
        <taxon>Eukaryota</taxon>
        <taxon>Metazoa</taxon>
        <taxon>Ecdysozoa</taxon>
        <taxon>Arthropoda</taxon>
        <taxon>Hexapoda</taxon>
        <taxon>Insecta</taxon>
        <taxon>Pterygota</taxon>
        <taxon>Neoptera</taxon>
        <taxon>Endopterygota</taxon>
        <taxon>Coleoptera</taxon>
        <taxon>Polyphaga</taxon>
        <taxon>Cucujiformia</taxon>
        <taxon>Chrysomeloidea</taxon>
        <taxon>Chrysomelidae</taxon>
        <taxon>Galerucinae</taxon>
        <taxon>Alticini</taxon>
        <taxon>Phyllotreta</taxon>
    </lineage>
</organism>
<dbReference type="NCBIfam" id="NF003764">
    <property type="entry name" value="PRK05355.1"/>
    <property type="match status" value="1"/>
</dbReference>
<evidence type="ECO:0000256" key="10">
    <source>
        <dbReference type="ARBA" id="ARBA00049007"/>
    </source>
</evidence>
<evidence type="ECO:0000256" key="1">
    <source>
        <dbReference type="ARBA" id="ARBA00001933"/>
    </source>
</evidence>
<dbReference type="InterPro" id="IPR015421">
    <property type="entry name" value="PyrdxlP-dep_Trfase_major"/>
</dbReference>
<gene>
    <name evidence="14" type="ORF">PHYEVI_LOCUS1024</name>
</gene>
<comment type="pathway">
    <text evidence="2 12">Amino-acid biosynthesis; L-serine biosynthesis; L-serine from 3-phospho-D-glycerate: step 2/3.</text>
</comment>
<dbReference type="PIRSF" id="PIRSF000525">
    <property type="entry name" value="SerC"/>
    <property type="match status" value="1"/>
</dbReference>
<proteinExistence type="inferred from homology"/>
<keyword evidence="15" id="KW-1185">Reference proteome</keyword>
<dbReference type="EMBL" id="OU900094">
    <property type="protein sequence ID" value="CAG9854562.1"/>
    <property type="molecule type" value="Genomic_DNA"/>
</dbReference>
<dbReference type="OrthoDB" id="1703350at2759"/>
<dbReference type="Pfam" id="PF00266">
    <property type="entry name" value="Aminotran_5"/>
    <property type="match status" value="1"/>
</dbReference>
<name>A0A9N9TFU9_PHYSR</name>
<dbReference type="InterPro" id="IPR015424">
    <property type="entry name" value="PyrdxlP-dep_Trfase"/>
</dbReference>
<evidence type="ECO:0000256" key="11">
    <source>
        <dbReference type="RuleBase" id="RU004504"/>
    </source>
</evidence>
<keyword evidence="6 12" id="KW-0808">Transferase</keyword>
<evidence type="ECO:0000256" key="9">
    <source>
        <dbReference type="ARBA" id="ARBA00047630"/>
    </source>
</evidence>
<dbReference type="FunFam" id="3.90.1150.10:FF:000006">
    <property type="entry name" value="Phosphoserine aminotransferase"/>
    <property type="match status" value="1"/>
</dbReference>
<keyword evidence="8 12" id="KW-0718">Serine biosynthesis</keyword>
<dbReference type="SUPFAM" id="SSF53383">
    <property type="entry name" value="PLP-dependent transferases"/>
    <property type="match status" value="1"/>
</dbReference>
<evidence type="ECO:0000313" key="14">
    <source>
        <dbReference type="EMBL" id="CAG9854562.1"/>
    </source>
</evidence>
<reference evidence="14" key="1">
    <citation type="submission" date="2022-01" db="EMBL/GenBank/DDBJ databases">
        <authorList>
            <person name="King R."/>
        </authorList>
    </citation>
    <scope>NUCLEOTIDE SEQUENCE</scope>
</reference>
<comment type="similarity">
    <text evidence="3">Belongs to the class-V pyridoxal-phosphate-dependent aminotransferase family. SerC subfamily.</text>
</comment>
<dbReference type="Gene3D" id="3.90.1150.10">
    <property type="entry name" value="Aspartate Aminotransferase, domain 1"/>
    <property type="match status" value="1"/>
</dbReference>
<evidence type="ECO:0000313" key="15">
    <source>
        <dbReference type="Proteomes" id="UP001153712"/>
    </source>
</evidence>
<dbReference type="InterPro" id="IPR000192">
    <property type="entry name" value="Aminotrans_V_dom"/>
</dbReference>